<dbReference type="SUPFAM" id="SSF50685">
    <property type="entry name" value="Barwin-like endoglucanases"/>
    <property type="match status" value="1"/>
</dbReference>
<evidence type="ECO:0000313" key="6">
    <source>
        <dbReference type="EMBL" id="TQM40682.1"/>
    </source>
</evidence>
<dbReference type="RefSeq" id="WP_089080189.1">
    <property type="nucleotide sequence ID" value="NZ_VFPJ01000001.1"/>
</dbReference>
<dbReference type="GO" id="GO:0000270">
    <property type="term" value="P:peptidoglycan metabolic process"/>
    <property type="evidence" value="ECO:0007669"/>
    <property type="project" value="UniProtKB-UniRule"/>
</dbReference>
<evidence type="ECO:0000259" key="5">
    <source>
        <dbReference type="Pfam" id="PF03330"/>
    </source>
</evidence>
<dbReference type="GO" id="GO:0008932">
    <property type="term" value="F:lytic endotransglycosylase activity"/>
    <property type="evidence" value="ECO:0007669"/>
    <property type="project" value="UniProtKB-UniRule"/>
</dbReference>
<comment type="function">
    <text evidence="3">Lytic transglycosylase with a strong preference for naked glycan strands that lack stem peptides.</text>
</comment>
<reference evidence="6 7" key="1">
    <citation type="submission" date="2019-06" db="EMBL/GenBank/DDBJ databases">
        <title>Genomic Encyclopedia of Archaeal and Bacterial Type Strains, Phase II (KMG-II): from individual species to whole genera.</title>
        <authorList>
            <person name="Goeker M."/>
        </authorList>
    </citation>
    <scope>NUCLEOTIDE SEQUENCE [LARGE SCALE GENOMIC DNA]</scope>
    <source>
        <strain evidence="6 7">DSM 24789</strain>
    </source>
</reference>
<dbReference type="PANTHER" id="PTHR34183:SF1">
    <property type="entry name" value="ENDOLYTIC PEPTIDOGLYCAN TRANSGLYCOSYLASE RLPA"/>
    <property type="match status" value="1"/>
</dbReference>
<dbReference type="NCBIfam" id="TIGR00413">
    <property type="entry name" value="rlpA"/>
    <property type="match status" value="1"/>
</dbReference>
<evidence type="ECO:0000256" key="2">
    <source>
        <dbReference type="ARBA" id="ARBA00023316"/>
    </source>
</evidence>
<keyword evidence="1 3" id="KW-0456">Lyase</keyword>
<dbReference type="InterPro" id="IPR036908">
    <property type="entry name" value="RlpA-like_sf"/>
</dbReference>
<dbReference type="EC" id="4.2.2.-" evidence="3"/>
<dbReference type="Proteomes" id="UP000320773">
    <property type="component" value="Unassembled WGS sequence"/>
</dbReference>
<dbReference type="Gene3D" id="2.40.40.10">
    <property type="entry name" value="RlpA-like domain"/>
    <property type="match status" value="1"/>
</dbReference>
<evidence type="ECO:0000256" key="3">
    <source>
        <dbReference type="HAMAP-Rule" id="MF_02071"/>
    </source>
</evidence>
<dbReference type="EMBL" id="VFPJ01000001">
    <property type="protein sequence ID" value="TQM40682.1"/>
    <property type="molecule type" value="Genomic_DNA"/>
</dbReference>
<comment type="similarity">
    <text evidence="3 4">Belongs to the RlpA family.</text>
</comment>
<accession>A0A543G3L5</accession>
<dbReference type="Pfam" id="PF03330">
    <property type="entry name" value="DPBB_1"/>
    <property type="match status" value="1"/>
</dbReference>
<keyword evidence="6" id="KW-0449">Lipoprotein</keyword>
<dbReference type="HAMAP" id="MF_02071">
    <property type="entry name" value="RlpA"/>
    <property type="match status" value="1"/>
</dbReference>
<organism evidence="6 7">
    <name type="scientific">Flavobacterium branchiophilum</name>
    <dbReference type="NCBI Taxonomy" id="55197"/>
    <lineage>
        <taxon>Bacteria</taxon>
        <taxon>Pseudomonadati</taxon>
        <taxon>Bacteroidota</taxon>
        <taxon>Flavobacteriia</taxon>
        <taxon>Flavobacteriales</taxon>
        <taxon>Flavobacteriaceae</taxon>
        <taxon>Flavobacterium</taxon>
    </lineage>
</organism>
<proteinExistence type="inferred from homology"/>
<keyword evidence="2 3" id="KW-0961">Cell wall biogenesis/degradation</keyword>
<dbReference type="PANTHER" id="PTHR34183">
    <property type="entry name" value="ENDOLYTIC PEPTIDOGLYCAN TRANSGLYCOSYLASE RLPA"/>
    <property type="match status" value="1"/>
</dbReference>
<comment type="caution">
    <text evidence="6">The sequence shown here is derived from an EMBL/GenBank/DDBJ whole genome shotgun (WGS) entry which is preliminary data.</text>
</comment>
<evidence type="ECO:0000313" key="7">
    <source>
        <dbReference type="Proteomes" id="UP000320773"/>
    </source>
</evidence>
<dbReference type="InterPro" id="IPR009009">
    <property type="entry name" value="RlpA-like_DPBB"/>
</dbReference>
<feature type="domain" description="RlpA-like protein double-psi beta-barrel" evidence="5">
    <location>
        <begin position="82"/>
        <end position="169"/>
    </location>
</feature>
<sequence length="176" mass="19427">MKQIFSFLLCLLLVNTIEAQKKQPKKTKTQKTTTVVQKNASAKTVAIQDTVKAEALSKVTKTWLPDTLLAPKEAYKIVKNEAHASYYADKFTGRKTASGKIFNNNGYTAAHRKYPFGTKLKVTNNKTGKSVIVTVTDRGPFVKGRDIDLTKRAFMEIAPKSYGGSIKVSIAELAKP</sequence>
<name>A0A543G3L5_9FLAO</name>
<dbReference type="InterPro" id="IPR034718">
    <property type="entry name" value="RlpA"/>
</dbReference>
<dbReference type="CDD" id="cd22268">
    <property type="entry name" value="DPBB_RlpA-like"/>
    <property type="match status" value="1"/>
</dbReference>
<evidence type="ECO:0000256" key="4">
    <source>
        <dbReference type="RuleBase" id="RU003495"/>
    </source>
</evidence>
<dbReference type="InterPro" id="IPR012997">
    <property type="entry name" value="RplA"/>
</dbReference>
<dbReference type="GO" id="GO:0071555">
    <property type="term" value="P:cell wall organization"/>
    <property type="evidence" value="ECO:0007669"/>
    <property type="project" value="UniProtKB-KW"/>
</dbReference>
<evidence type="ECO:0000256" key="1">
    <source>
        <dbReference type="ARBA" id="ARBA00023239"/>
    </source>
</evidence>
<protein>
    <recommendedName>
        <fullName evidence="3">Probable endolytic peptidoglycan transglycosylase RlpA</fullName>
        <ecNumber evidence="3">4.2.2.-</ecNumber>
    </recommendedName>
</protein>
<dbReference type="AlphaFoldDB" id="A0A543G3L5"/>
<gene>
    <name evidence="3" type="primary">rlpA</name>
    <name evidence="6" type="ORF">BC670_1585</name>
</gene>